<dbReference type="Proteomes" id="UP000218327">
    <property type="component" value="Unassembled WGS sequence"/>
</dbReference>
<evidence type="ECO:0000256" key="6">
    <source>
        <dbReference type="SAM" id="MobiDB-lite"/>
    </source>
</evidence>
<dbReference type="InterPro" id="IPR008622">
    <property type="entry name" value="FliT"/>
</dbReference>
<evidence type="ECO:0000313" key="8">
    <source>
        <dbReference type="Proteomes" id="UP000218327"/>
    </source>
</evidence>
<evidence type="ECO:0000256" key="4">
    <source>
        <dbReference type="ARBA" id="ARBA00023186"/>
    </source>
</evidence>
<keyword evidence="2" id="KW-0963">Cytoplasm</keyword>
<keyword evidence="4" id="KW-0143">Chaperone</keyword>
<evidence type="ECO:0000313" key="7">
    <source>
        <dbReference type="EMBL" id="PCJ26652.1"/>
    </source>
</evidence>
<evidence type="ECO:0000256" key="3">
    <source>
        <dbReference type="ARBA" id="ARBA00022795"/>
    </source>
</evidence>
<accession>A0A2A5B579</accession>
<dbReference type="Gene3D" id="1.20.58.380">
    <property type="entry name" value="Flagellar protein flit"/>
    <property type="match status" value="1"/>
</dbReference>
<dbReference type="AlphaFoldDB" id="A0A2A5B579"/>
<gene>
    <name evidence="7" type="ORF">COA96_04855</name>
</gene>
<protein>
    <recommendedName>
        <fullName evidence="5">Flagellar protein FliT</fullName>
    </recommendedName>
</protein>
<dbReference type="EMBL" id="NVVJ01000010">
    <property type="protein sequence ID" value="PCJ26652.1"/>
    <property type="molecule type" value="Genomic_DNA"/>
</dbReference>
<evidence type="ECO:0000256" key="2">
    <source>
        <dbReference type="ARBA" id="ARBA00022490"/>
    </source>
</evidence>
<comment type="subcellular location">
    <subcellularLocation>
        <location evidence="1">Cytoplasm</location>
        <location evidence="1">Cytosol</location>
    </subcellularLocation>
</comment>
<evidence type="ECO:0000256" key="1">
    <source>
        <dbReference type="ARBA" id="ARBA00004514"/>
    </source>
</evidence>
<sequence length="124" mass="14226">MLQLVSNKFAETEENKDDLDRQRRFQLAKLLQCTEQMLICAQKEDWDSVEEMEISRKEELVACFQDSLEAQSLLIAEAIATLIALNTQIALLVKNARTETMSEQNRLQSGKSAVHSYQQNQDSF</sequence>
<dbReference type="Pfam" id="PF05400">
    <property type="entry name" value="FliT"/>
    <property type="match status" value="1"/>
</dbReference>
<feature type="region of interest" description="Disordered" evidence="6">
    <location>
        <begin position="103"/>
        <end position="124"/>
    </location>
</feature>
<name>A0A2A5B579_9GAMM</name>
<keyword evidence="3" id="KW-1005">Bacterial flagellum biogenesis</keyword>
<comment type="caution">
    <text evidence="7">The sequence shown here is derived from an EMBL/GenBank/DDBJ whole genome shotgun (WGS) entry which is preliminary data.</text>
</comment>
<reference evidence="8" key="1">
    <citation type="submission" date="2017-08" db="EMBL/GenBank/DDBJ databases">
        <title>A dynamic microbial community with high functional redundancy inhabits the cold, oxic subseafloor aquifer.</title>
        <authorList>
            <person name="Tully B.J."/>
            <person name="Wheat C.G."/>
            <person name="Glazer B.T."/>
            <person name="Huber J.A."/>
        </authorList>
    </citation>
    <scope>NUCLEOTIDE SEQUENCE [LARGE SCALE GENOMIC DNA]</scope>
</reference>
<evidence type="ECO:0000256" key="5">
    <source>
        <dbReference type="ARBA" id="ARBA00093797"/>
    </source>
</evidence>
<proteinExistence type="predicted"/>
<organism evidence="7 8">
    <name type="scientific">SAR86 cluster bacterium</name>
    <dbReference type="NCBI Taxonomy" id="2030880"/>
    <lineage>
        <taxon>Bacteria</taxon>
        <taxon>Pseudomonadati</taxon>
        <taxon>Pseudomonadota</taxon>
        <taxon>Gammaproteobacteria</taxon>
        <taxon>SAR86 cluster</taxon>
    </lineage>
</organism>